<dbReference type="Gene3D" id="3.40.50.1820">
    <property type="entry name" value="alpha/beta hydrolase"/>
    <property type="match status" value="1"/>
</dbReference>
<evidence type="ECO:0000313" key="7">
    <source>
        <dbReference type="Proteomes" id="UP001524501"/>
    </source>
</evidence>
<dbReference type="Gene3D" id="3.30.300.30">
    <property type="match status" value="1"/>
</dbReference>
<dbReference type="Pfam" id="PF00550">
    <property type="entry name" value="PP-binding"/>
    <property type="match status" value="1"/>
</dbReference>
<dbReference type="Gene3D" id="3.40.50.980">
    <property type="match status" value="2"/>
</dbReference>
<evidence type="ECO:0000256" key="1">
    <source>
        <dbReference type="ARBA" id="ARBA00001957"/>
    </source>
</evidence>
<keyword evidence="3" id="KW-0597">Phosphoprotein</keyword>
<dbReference type="Pfam" id="PF00501">
    <property type="entry name" value="AMP-binding"/>
    <property type="match status" value="1"/>
</dbReference>
<reference evidence="6 7" key="1">
    <citation type="submission" date="2022-07" db="EMBL/GenBank/DDBJ databases">
        <title>Degradation activity of malathion, p-nitrophenol and potential low-temperature adaptation strategy of Rhodococcus sp. FXJ9.536.</title>
        <authorList>
            <person name="Huang J."/>
            <person name="Huang Y."/>
        </authorList>
    </citation>
    <scope>NUCLEOTIDE SEQUENCE [LARGE SCALE GENOMIC DNA]</scope>
    <source>
        <strain evidence="6 7">FXJ9.536</strain>
    </source>
</reference>
<comment type="cofactor">
    <cofactor evidence="1">
        <name>pantetheine 4'-phosphate</name>
        <dbReference type="ChEBI" id="CHEBI:47942"/>
    </cofactor>
</comment>
<accession>A0ABT1QL42</accession>
<keyword evidence="2" id="KW-0596">Phosphopantetheine</keyword>
<dbReference type="PROSITE" id="PS00455">
    <property type="entry name" value="AMP_BINDING"/>
    <property type="match status" value="1"/>
</dbReference>
<feature type="domain" description="Carrier" evidence="5">
    <location>
        <begin position="774"/>
        <end position="856"/>
    </location>
</feature>
<dbReference type="NCBIfam" id="TIGR01733">
    <property type="entry name" value="AA-adenyl-dom"/>
    <property type="match status" value="1"/>
</dbReference>
<dbReference type="InterPro" id="IPR020806">
    <property type="entry name" value="PKS_PP-bd"/>
</dbReference>
<dbReference type="PANTHER" id="PTHR45527:SF1">
    <property type="entry name" value="FATTY ACID SYNTHASE"/>
    <property type="match status" value="1"/>
</dbReference>
<dbReference type="Proteomes" id="UP001524501">
    <property type="component" value="Unassembled WGS sequence"/>
</dbReference>
<evidence type="ECO:0000259" key="5">
    <source>
        <dbReference type="PROSITE" id="PS50075"/>
    </source>
</evidence>
<comment type="caution">
    <text evidence="6">The sequence shown here is derived from an EMBL/GenBank/DDBJ whole genome shotgun (WGS) entry which is preliminary data.</text>
</comment>
<dbReference type="InterPro" id="IPR000873">
    <property type="entry name" value="AMP-dep_synth/lig_dom"/>
</dbReference>
<feature type="region of interest" description="Disordered" evidence="4">
    <location>
        <begin position="17"/>
        <end position="39"/>
    </location>
</feature>
<dbReference type="Gene3D" id="3.30.559.10">
    <property type="entry name" value="Chloramphenicol acetyltransferase-like domain"/>
    <property type="match status" value="1"/>
</dbReference>
<dbReference type="PROSITE" id="PS50075">
    <property type="entry name" value="CARRIER"/>
    <property type="match status" value="1"/>
</dbReference>
<evidence type="ECO:0000256" key="4">
    <source>
        <dbReference type="SAM" id="MobiDB-lite"/>
    </source>
</evidence>
<proteinExistence type="predicted"/>
<sequence length="1130" mass="120427">MTTQLHYWKNTLHTLPDLLPHPTDHPRPPQRTLRGDRRGFGIGPELHRQLRSMARASNSTLFMTLHAAFAALLSRLTGTEDIVIGTPIAGRAEPALDDLVGMFVNTLVLRTRVTGAESFTELLDDTREVDLGAFIHADLPFEQLVEALAPVRSTAHSPLFQVSLEFDSSAPHDLEIPGLTVHPAETAPATAKVDLELVVTEKLDSTGEPMGIAAGFTYATDLFDPATITGFANRFLRILEQIVADPAIVVGDIRLGDEEVPTAGLPASTPHLWSELLAVAAQARREDVAVSCEGRHLTYRELDERSNRLARMLVQRGAGPEQAVASALPRSIASVLTLWAVVKTGAALVPVDPTYPPARISHMLDDCGARLGITVSEYRAKLPEALSWLVLDEPGFDEHLQGLPAAVVTDADRTTTLRLGHPAYLIYTSGSTGTPKGVVLTHRGLADLAEQERVRLGVTPEARVSHLASPSFDASIFEMTMAFCAGASVTIAPPMTYGGPALAEFFVREGVTHAFITPTALATLEPDGLDTVRVLTVAGESCPSALASRWAPGRRMVNAYGPTETTIMSHMSEPLTSGDPVTIGRPTRGFVAAVLDDRLHPVPAGTPGELYLAGPGLARGYNARPGTTAHHFVACPFTKFGDRMYRTGDLVRSRADGTLEHLGRTDFQIKIRGFRIEPGEIDTALTTHPDVSFAATISRPGPGGVPAIVTYIRSDTRSADPAELTAYLSQLLPAHMIPAAIVHLDHIPLTPAGKLDRSALPEPAFHSESTPLRGPRTATERAVLHAFQEALRPEGGDDDAGRIGVDEDFFALGGTSLTAIGVVTAVEERLGRAVPLQALFLDPTAAGLARRLDAESDSARSDAGAIDAALRVLVPLHPGGSRPPLFCVHAGIGLAWAYTSLVRHLSPDRPVYGLQLPALSGGPNYESIEELARRYVDEVKAIQPNGPYHLLGWSLGGTIAHAMATALRCDGDEVAALVLLDSYPGNPEGDHAATLPIRELLAGLGVDAGAEAGDEDLTYGEAALRIQRAYGSAVAGLTAEHLRRINEGYANSTRMLGRFTPASFDGDLLFFTAAEAAQDGGGAHAVEAWRTSVAGTIHEHSVACRHNDMTQPEPAQEIGPVVERYLSAGG</sequence>
<evidence type="ECO:0000256" key="2">
    <source>
        <dbReference type="ARBA" id="ARBA00022450"/>
    </source>
</evidence>
<dbReference type="InterPro" id="IPR025110">
    <property type="entry name" value="AMP-bd_C"/>
</dbReference>
<dbReference type="InterPro" id="IPR020802">
    <property type="entry name" value="TesA-like"/>
</dbReference>
<dbReference type="Pfam" id="PF13193">
    <property type="entry name" value="AMP-binding_C"/>
    <property type="match status" value="1"/>
</dbReference>
<feature type="compositionally biased region" description="Basic and acidic residues" evidence="4">
    <location>
        <begin position="22"/>
        <end position="39"/>
    </location>
</feature>
<evidence type="ECO:0000256" key="3">
    <source>
        <dbReference type="ARBA" id="ARBA00022553"/>
    </source>
</evidence>
<dbReference type="Gene3D" id="2.30.38.10">
    <property type="entry name" value="Luciferase, Domain 3"/>
    <property type="match status" value="1"/>
</dbReference>
<dbReference type="InterPro" id="IPR036736">
    <property type="entry name" value="ACP-like_sf"/>
</dbReference>
<dbReference type="InterPro" id="IPR023213">
    <property type="entry name" value="CAT-like_dom_sf"/>
</dbReference>
<protein>
    <submittedName>
        <fullName evidence="6">Amino acid adenylation domain-containing protein</fullName>
    </submittedName>
</protein>
<dbReference type="Pfam" id="PF00668">
    <property type="entry name" value="Condensation"/>
    <property type="match status" value="1"/>
</dbReference>
<dbReference type="SUPFAM" id="SSF47336">
    <property type="entry name" value="ACP-like"/>
    <property type="match status" value="1"/>
</dbReference>
<dbReference type="InterPro" id="IPR010071">
    <property type="entry name" value="AA_adenyl_dom"/>
</dbReference>
<dbReference type="EMBL" id="JANFQF010000029">
    <property type="protein sequence ID" value="MCQ4122383.1"/>
    <property type="molecule type" value="Genomic_DNA"/>
</dbReference>
<dbReference type="SUPFAM" id="SSF52777">
    <property type="entry name" value="CoA-dependent acyltransferases"/>
    <property type="match status" value="1"/>
</dbReference>
<dbReference type="SMART" id="SM00823">
    <property type="entry name" value="PKS_PP"/>
    <property type="match status" value="1"/>
</dbReference>
<dbReference type="InterPro" id="IPR029058">
    <property type="entry name" value="AB_hydrolase_fold"/>
</dbReference>
<dbReference type="Gene3D" id="3.30.559.30">
    <property type="entry name" value="Nonribosomal peptide synthetase, condensation domain"/>
    <property type="match status" value="1"/>
</dbReference>
<dbReference type="SMART" id="SM00824">
    <property type="entry name" value="PKS_TE"/>
    <property type="match status" value="1"/>
</dbReference>
<dbReference type="InterPro" id="IPR001031">
    <property type="entry name" value="Thioesterase"/>
</dbReference>
<dbReference type="SUPFAM" id="SSF56801">
    <property type="entry name" value="Acetyl-CoA synthetase-like"/>
    <property type="match status" value="1"/>
</dbReference>
<name>A0ABT1QL42_9NOCA</name>
<dbReference type="InterPro" id="IPR045851">
    <property type="entry name" value="AMP-bd_C_sf"/>
</dbReference>
<evidence type="ECO:0000313" key="6">
    <source>
        <dbReference type="EMBL" id="MCQ4122383.1"/>
    </source>
</evidence>
<dbReference type="InterPro" id="IPR020845">
    <property type="entry name" value="AMP-binding_CS"/>
</dbReference>
<dbReference type="Pfam" id="PF00975">
    <property type="entry name" value="Thioesterase"/>
    <property type="match status" value="1"/>
</dbReference>
<dbReference type="InterPro" id="IPR009081">
    <property type="entry name" value="PP-bd_ACP"/>
</dbReference>
<dbReference type="PANTHER" id="PTHR45527">
    <property type="entry name" value="NONRIBOSOMAL PEPTIDE SYNTHETASE"/>
    <property type="match status" value="1"/>
</dbReference>
<dbReference type="RefSeq" id="WP_255974024.1">
    <property type="nucleotide sequence ID" value="NZ_JANFQF010000029.1"/>
</dbReference>
<keyword evidence="7" id="KW-1185">Reference proteome</keyword>
<dbReference type="SUPFAM" id="SSF53474">
    <property type="entry name" value="alpha/beta-Hydrolases"/>
    <property type="match status" value="1"/>
</dbReference>
<dbReference type="InterPro" id="IPR001242">
    <property type="entry name" value="Condensation_dom"/>
</dbReference>
<gene>
    <name evidence="6" type="ORF">NOF53_25050</name>
</gene>
<organism evidence="6 7">
    <name type="scientific">Rhodococcus tibetensis</name>
    <dbReference type="NCBI Taxonomy" id="2965064"/>
    <lineage>
        <taxon>Bacteria</taxon>
        <taxon>Bacillati</taxon>
        <taxon>Actinomycetota</taxon>
        <taxon>Actinomycetes</taxon>
        <taxon>Mycobacteriales</taxon>
        <taxon>Nocardiaceae</taxon>
        <taxon>Rhodococcus</taxon>
    </lineage>
</organism>